<keyword evidence="2" id="KW-0472">Membrane</keyword>
<evidence type="ECO:0000256" key="1">
    <source>
        <dbReference type="SAM" id="MobiDB-lite"/>
    </source>
</evidence>
<comment type="caution">
    <text evidence="3">The sequence shown here is derived from an EMBL/GenBank/DDBJ whole genome shotgun (WGS) entry which is preliminary data.</text>
</comment>
<name>A0A1Q3CW87_CEPFO</name>
<dbReference type="EMBL" id="BDDD01003235">
    <property type="protein sequence ID" value="GAV84494.1"/>
    <property type="molecule type" value="Genomic_DNA"/>
</dbReference>
<feature type="region of interest" description="Disordered" evidence="1">
    <location>
        <begin position="102"/>
        <end position="144"/>
    </location>
</feature>
<protein>
    <submittedName>
        <fullName evidence="3">Uncharacterized protein</fullName>
    </submittedName>
</protein>
<dbReference type="InParanoid" id="A0A1Q3CW87"/>
<gene>
    <name evidence="3" type="ORF">CFOL_v3_27938</name>
</gene>
<feature type="transmembrane region" description="Helical" evidence="2">
    <location>
        <begin position="17"/>
        <end position="39"/>
    </location>
</feature>
<dbReference type="Proteomes" id="UP000187406">
    <property type="component" value="Unassembled WGS sequence"/>
</dbReference>
<proteinExistence type="predicted"/>
<organism evidence="3 4">
    <name type="scientific">Cephalotus follicularis</name>
    <name type="common">Albany pitcher plant</name>
    <dbReference type="NCBI Taxonomy" id="3775"/>
    <lineage>
        <taxon>Eukaryota</taxon>
        <taxon>Viridiplantae</taxon>
        <taxon>Streptophyta</taxon>
        <taxon>Embryophyta</taxon>
        <taxon>Tracheophyta</taxon>
        <taxon>Spermatophyta</taxon>
        <taxon>Magnoliopsida</taxon>
        <taxon>eudicotyledons</taxon>
        <taxon>Gunneridae</taxon>
        <taxon>Pentapetalae</taxon>
        <taxon>rosids</taxon>
        <taxon>fabids</taxon>
        <taxon>Oxalidales</taxon>
        <taxon>Cephalotaceae</taxon>
        <taxon>Cephalotus</taxon>
    </lineage>
</organism>
<keyword evidence="2" id="KW-0812">Transmembrane</keyword>
<feature type="compositionally biased region" description="Basic and acidic residues" evidence="1">
    <location>
        <begin position="102"/>
        <end position="118"/>
    </location>
</feature>
<keyword evidence="4" id="KW-1185">Reference proteome</keyword>
<dbReference type="AlphaFoldDB" id="A0A1Q3CW87"/>
<keyword evidence="2" id="KW-1133">Transmembrane helix</keyword>
<reference evidence="4" key="1">
    <citation type="submission" date="2016-04" db="EMBL/GenBank/DDBJ databases">
        <title>Cephalotus genome sequencing.</title>
        <authorList>
            <person name="Fukushima K."/>
            <person name="Hasebe M."/>
            <person name="Fang X."/>
        </authorList>
    </citation>
    <scope>NUCLEOTIDE SEQUENCE [LARGE SCALE GENOMIC DNA]</scope>
    <source>
        <strain evidence="4">cv. St1</strain>
    </source>
</reference>
<accession>A0A1Q3CW87</accession>
<sequence length="173" mass="20077">MLPTGGGYAKLKKMQAFLIWCIISKFEYCYPLIMLHTMVRAFSQKKSILPFGSILTKIFRYYEIHLEGEIGTKLKKEDTYSKSTLNHMGWKKQDGSWTYLPKHDQSQRVDRKEHEEIPPWKGQEASPSLSRSNTRGSSSTTEYDPLVEFMSTRFDAMNARFDSMEAPIDGKFQ</sequence>
<feature type="compositionally biased region" description="Low complexity" evidence="1">
    <location>
        <begin position="126"/>
        <end position="141"/>
    </location>
</feature>
<evidence type="ECO:0000256" key="2">
    <source>
        <dbReference type="SAM" id="Phobius"/>
    </source>
</evidence>
<evidence type="ECO:0000313" key="3">
    <source>
        <dbReference type="EMBL" id="GAV84494.1"/>
    </source>
</evidence>
<evidence type="ECO:0000313" key="4">
    <source>
        <dbReference type="Proteomes" id="UP000187406"/>
    </source>
</evidence>